<name>A0ABW7ZAL6_9ACTN</name>
<keyword evidence="3" id="KW-1185">Reference proteome</keyword>
<accession>A0ABW7ZAL6</accession>
<feature type="domain" description="Beta-lactamase-related" evidence="1">
    <location>
        <begin position="19"/>
        <end position="348"/>
    </location>
</feature>
<dbReference type="RefSeq" id="WP_397090789.1">
    <property type="nucleotide sequence ID" value="NZ_JBITGY010000016.1"/>
</dbReference>
<evidence type="ECO:0000313" key="3">
    <source>
        <dbReference type="Proteomes" id="UP001612741"/>
    </source>
</evidence>
<dbReference type="Pfam" id="PF00144">
    <property type="entry name" value="Beta-lactamase"/>
    <property type="match status" value="1"/>
</dbReference>
<evidence type="ECO:0000313" key="2">
    <source>
        <dbReference type="EMBL" id="MFI6504860.1"/>
    </source>
</evidence>
<evidence type="ECO:0000259" key="1">
    <source>
        <dbReference type="Pfam" id="PF00144"/>
    </source>
</evidence>
<dbReference type="EC" id="3.-.-.-" evidence="2"/>
<dbReference type="Gene3D" id="3.40.710.10">
    <property type="entry name" value="DD-peptidase/beta-lactamase superfamily"/>
    <property type="match status" value="1"/>
</dbReference>
<dbReference type="InterPro" id="IPR050491">
    <property type="entry name" value="AmpC-like"/>
</dbReference>
<dbReference type="InterPro" id="IPR012338">
    <property type="entry name" value="Beta-lactam/transpept-like"/>
</dbReference>
<gene>
    <name evidence="2" type="ORF">ACIBG2_46270</name>
</gene>
<reference evidence="2 3" key="1">
    <citation type="submission" date="2024-10" db="EMBL/GenBank/DDBJ databases">
        <title>The Natural Products Discovery Center: Release of the First 8490 Sequenced Strains for Exploring Actinobacteria Biosynthetic Diversity.</title>
        <authorList>
            <person name="Kalkreuter E."/>
            <person name="Kautsar S.A."/>
            <person name="Yang D."/>
            <person name="Bader C.D."/>
            <person name="Teijaro C.N."/>
            <person name="Fluegel L."/>
            <person name="Davis C.M."/>
            <person name="Simpson J.R."/>
            <person name="Lauterbach L."/>
            <person name="Steele A.D."/>
            <person name="Gui C."/>
            <person name="Meng S."/>
            <person name="Li G."/>
            <person name="Viehrig K."/>
            <person name="Ye F."/>
            <person name="Su P."/>
            <person name="Kiefer A.F."/>
            <person name="Nichols A."/>
            <person name="Cepeda A.J."/>
            <person name="Yan W."/>
            <person name="Fan B."/>
            <person name="Jiang Y."/>
            <person name="Adhikari A."/>
            <person name="Zheng C.-J."/>
            <person name="Schuster L."/>
            <person name="Cowan T.M."/>
            <person name="Smanski M.J."/>
            <person name="Chevrette M.G."/>
            <person name="De Carvalho L.P.S."/>
            <person name="Shen B."/>
        </authorList>
    </citation>
    <scope>NUCLEOTIDE SEQUENCE [LARGE SCALE GENOMIC DNA]</scope>
    <source>
        <strain evidence="2 3">NPDC050545</strain>
    </source>
</reference>
<dbReference type="EMBL" id="JBITGY010000016">
    <property type="protein sequence ID" value="MFI6504860.1"/>
    <property type="molecule type" value="Genomic_DNA"/>
</dbReference>
<keyword evidence="2" id="KW-0378">Hydrolase</keyword>
<dbReference type="PANTHER" id="PTHR46825">
    <property type="entry name" value="D-ALANYL-D-ALANINE-CARBOXYPEPTIDASE/ENDOPEPTIDASE AMPH"/>
    <property type="match status" value="1"/>
</dbReference>
<organism evidence="2 3">
    <name type="scientific">Nonomuraea typhae</name>
    <dbReference type="NCBI Taxonomy" id="2603600"/>
    <lineage>
        <taxon>Bacteria</taxon>
        <taxon>Bacillati</taxon>
        <taxon>Actinomycetota</taxon>
        <taxon>Actinomycetes</taxon>
        <taxon>Streptosporangiales</taxon>
        <taxon>Streptosporangiaceae</taxon>
        <taxon>Nonomuraea</taxon>
    </lineage>
</organism>
<dbReference type="InterPro" id="IPR001466">
    <property type="entry name" value="Beta-lactam-related"/>
</dbReference>
<comment type="caution">
    <text evidence="2">The sequence shown here is derived from an EMBL/GenBank/DDBJ whole genome shotgun (WGS) entry which is preliminary data.</text>
</comment>
<dbReference type="GO" id="GO:0016787">
    <property type="term" value="F:hydrolase activity"/>
    <property type="evidence" value="ECO:0007669"/>
    <property type="project" value="UniProtKB-KW"/>
</dbReference>
<proteinExistence type="predicted"/>
<dbReference type="SUPFAM" id="SSF56601">
    <property type="entry name" value="beta-lactamase/transpeptidase-like"/>
    <property type="match status" value="1"/>
</dbReference>
<dbReference type="Proteomes" id="UP001612741">
    <property type="component" value="Unassembled WGS sequence"/>
</dbReference>
<sequence length="377" mass="40668">MSTSPHEAAATGQDRPELQKAIQAFVDAGFLGMQLRVNDERGEWTGSAGLRELGASAEPSTDGLFRAGSVTKSVIATVVLHLVAEGEIGLDEPVAGRLPEFELDRRITVRMLLQHTSGLYAYTGEFRPDGSIEPGIPGGGKDWVDVRFKTYQPEELVRFGLSRPARFEPGTGWSYSNTNYTLAQLLIEKVSGRPIAEEVKRRILQPLGLRHTVLPGTTDIPGPHSHGYYRYEEAPGRWKVIDVSRQNPSMTAGAGDIITTTEDLHTFFSALNSGKLIPAGLLAEMRTTHPGSAGIYGSYGLGLYVQDLGPGRGTVLNHNGNTPGGYIALMYCTPDGEKTLTASITSGDREPDLTAFPKTLDNLVREVFCGGEAAPAR</sequence>
<protein>
    <submittedName>
        <fullName evidence="2">Serine hydrolase domain-containing protein</fullName>
        <ecNumber evidence="2">3.-.-.-</ecNumber>
    </submittedName>
</protein>
<dbReference type="PANTHER" id="PTHR46825:SF7">
    <property type="entry name" value="D-ALANYL-D-ALANINE CARBOXYPEPTIDASE"/>
    <property type="match status" value="1"/>
</dbReference>